<feature type="transmembrane region" description="Helical" evidence="1">
    <location>
        <begin position="47"/>
        <end position="65"/>
    </location>
</feature>
<keyword evidence="1" id="KW-1133">Transmembrane helix</keyword>
<sequence>MNDKYLADDVMRPNIMKSKRYLVMLRPIFRSKVPFIETRYLKHSSNLFFFTVYLLLSIAWYMNKLRAGHNTARRMMVGLYNRQPMSVKVLAGRVPLRNLAAQL</sequence>
<name>A0A564Z2Y2_HYMDI</name>
<organism evidence="2 3">
    <name type="scientific">Hymenolepis diminuta</name>
    <name type="common">Rat tapeworm</name>
    <dbReference type="NCBI Taxonomy" id="6216"/>
    <lineage>
        <taxon>Eukaryota</taxon>
        <taxon>Metazoa</taxon>
        <taxon>Spiralia</taxon>
        <taxon>Lophotrochozoa</taxon>
        <taxon>Platyhelminthes</taxon>
        <taxon>Cestoda</taxon>
        <taxon>Eucestoda</taxon>
        <taxon>Cyclophyllidea</taxon>
        <taxon>Hymenolepididae</taxon>
        <taxon>Hymenolepis</taxon>
    </lineage>
</organism>
<gene>
    <name evidence="2" type="ORF">WMSIL1_LOCUS11598</name>
</gene>
<proteinExistence type="predicted"/>
<keyword evidence="1" id="KW-0812">Transmembrane</keyword>
<dbReference type="EMBL" id="CABIJS010000555">
    <property type="protein sequence ID" value="VUZ53649.1"/>
    <property type="molecule type" value="Genomic_DNA"/>
</dbReference>
<dbReference type="AlphaFoldDB" id="A0A564Z2Y2"/>
<evidence type="ECO:0000313" key="2">
    <source>
        <dbReference type="EMBL" id="VUZ53649.1"/>
    </source>
</evidence>
<evidence type="ECO:0000313" key="3">
    <source>
        <dbReference type="Proteomes" id="UP000321570"/>
    </source>
</evidence>
<keyword evidence="3" id="KW-1185">Reference proteome</keyword>
<dbReference type="Proteomes" id="UP000321570">
    <property type="component" value="Unassembled WGS sequence"/>
</dbReference>
<protein>
    <submittedName>
        <fullName evidence="2">Uncharacterized protein</fullName>
    </submittedName>
</protein>
<accession>A0A564Z2Y2</accession>
<evidence type="ECO:0000256" key="1">
    <source>
        <dbReference type="SAM" id="Phobius"/>
    </source>
</evidence>
<keyword evidence="1" id="KW-0472">Membrane</keyword>
<reference evidence="2 3" key="1">
    <citation type="submission" date="2019-07" db="EMBL/GenBank/DDBJ databases">
        <authorList>
            <person name="Jastrzebski P J."/>
            <person name="Paukszto L."/>
            <person name="Jastrzebski P J."/>
        </authorList>
    </citation>
    <scope>NUCLEOTIDE SEQUENCE [LARGE SCALE GENOMIC DNA]</scope>
    <source>
        <strain evidence="2 3">WMS-il1</strain>
    </source>
</reference>